<feature type="compositionally biased region" description="Polar residues" evidence="1">
    <location>
        <begin position="139"/>
        <end position="149"/>
    </location>
</feature>
<name>A0A7J6L9W0_PERCH</name>
<sequence length="162" mass="18080">MGCSTSRNGTVLDPTSRLAPTVTPKFAEQCGSPNEISSASTGLSCGSPLKGSISNRTTVWRSPVEPYSSQRRRRNEMLMQIRQGSRHSHHHRSSHLPKPPQEISGTVKVHSSNSEYDRSEYGYLDNRGETARSLCKQACHQSESTSRPQTFRRGSRRPSTRH</sequence>
<protein>
    <submittedName>
        <fullName evidence="2">Uncharacterized protein</fullName>
    </submittedName>
</protein>
<evidence type="ECO:0000313" key="2">
    <source>
        <dbReference type="EMBL" id="KAF4655984.1"/>
    </source>
</evidence>
<gene>
    <name evidence="2" type="ORF">FOL47_009200</name>
</gene>
<organism evidence="2 3">
    <name type="scientific">Perkinsus chesapeaki</name>
    <name type="common">Clam parasite</name>
    <name type="synonym">Perkinsus andrewsi</name>
    <dbReference type="NCBI Taxonomy" id="330153"/>
    <lineage>
        <taxon>Eukaryota</taxon>
        <taxon>Sar</taxon>
        <taxon>Alveolata</taxon>
        <taxon>Perkinsozoa</taxon>
        <taxon>Perkinsea</taxon>
        <taxon>Perkinsida</taxon>
        <taxon>Perkinsidae</taxon>
        <taxon>Perkinsus</taxon>
    </lineage>
</organism>
<dbReference type="AlphaFoldDB" id="A0A7J6L9W0"/>
<feature type="compositionally biased region" description="Basic residues" evidence="1">
    <location>
        <begin position="153"/>
        <end position="162"/>
    </location>
</feature>
<keyword evidence="3" id="KW-1185">Reference proteome</keyword>
<evidence type="ECO:0000256" key="1">
    <source>
        <dbReference type="SAM" id="MobiDB-lite"/>
    </source>
</evidence>
<feature type="compositionally biased region" description="Basic residues" evidence="1">
    <location>
        <begin position="84"/>
        <end position="95"/>
    </location>
</feature>
<dbReference type="Proteomes" id="UP000591131">
    <property type="component" value="Unassembled WGS sequence"/>
</dbReference>
<proteinExistence type="predicted"/>
<feature type="region of interest" description="Disordered" evidence="1">
    <location>
        <begin position="1"/>
        <end position="162"/>
    </location>
</feature>
<evidence type="ECO:0000313" key="3">
    <source>
        <dbReference type="Proteomes" id="UP000591131"/>
    </source>
</evidence>
<accession>A0A7J6L9W0</accession>
<dbReference type="EMBL" id="JAAPAO010000625">
    <property type="protein sequence ID" value="KAF4655984.1"/>
    <property type="molecule type" value="Genomic_DNA"/>
</dbReference>
<comment type="caution">
    <text evidence="2">The sequence shown here is derived from an EMBL/GenBank/DDBJ whole genome shotgun (WGS) entry which is preliminary data.</text>
</comment>
<feature type="compositionally biased region" description="Polar residues" evidence="1">
    <location>
        <begin position="31"/>
        <end position="44"/>
    </location>
</feature>
<reference evidence="2 3" key="1">
    <citation type="submission" date="2020-04" db="EMBL/GenBank/DDBJ databases">
        <title>Perkinsus chesapeaki whole genome sequence.</title>
        <authorList>
            <person name="Bogema D.R."/>
        </authorList>
    </citation>
    <scope>NUCLEOTIDE SEQUENCE [LARGE SCALE GENOMIC DNA]</scope>
    <source>
        <strain evidence="2">ATCC PRA-425</strain>
    </source>
</reference>
<feature type="compositionally biased region" description="Basic and acidic residues" evidence="1">
    <location>
        <begin position="115"/>
        <end position="130"/>
    </location>
</feature>